<comment type="caution">
    <text evidence="3">The sequence shown here is derived from an EMBL/GenBank/DDBJ whole genome shotgun (WGS) entry which is preliminary data.</text>
</comment>
<gene>
    <name evidence="3" type="ORF">CYMTET_45927</name>
</gene>
<keyword evidence="1" id="KW-0175">Coiled coil</keyword>
<feature type="coiled-coil region" evidence="1">
    <location>
        <begin position="60"/>
        <end position="122"/>
    </location>
</feature>
<evidence type="ECO:0000313" key="3">
    <source>
        <dbReference type="EMBL" id="KAK3244457.1"/>
    </source>
</evidence>
<sequence>MRRQELEGELRSEVAETAALKKELELTGTLKDAIQQLDRKVLAHKISSGLGAAEEAYLQRARADALQHELEVELRRAEADKTRAAMEKERAVEEVRAWRNELATCKEEVAQLKLQLHTERRDHQHLKVFLEAQQAEATSLRSHWQEAETNGARSRHAVHEMEAVVQVEAAKMRRELGIRLEESRQYYKSKIEGSTAPEPPSPAARSCLPRWQHKPLASDAADQCVEVKVATAMVEDVHDKQLSALKDQVADLEAQVAARNVVIGKLQNAHHDLRKQAMAEEMLSGRTRHVVHKTDLIKDAKGSDLNPAAGPGSSAAKAPAEPSQEIPAQKVPNLEHDAAEGSGEAELPIEDQETVATKDEVLLASPKLVDSRSAVNPWEEEYIPPPHRRGGDLAGVLAENRWIRGMLYNCIDEWNQT</sequence>
<organism evidence="3 4">
    <name type="scientific">Cymbomonas tetramitiformis</name>
    <dbReference type="NCBI Taxonomy" id="36881"/>
    <lineage>
        <taxon>Eukaryota</taxon>
        <taxon>Viridiplantae</taxon>
        <taxon>Chlorophyta</taxon>
        <taxon>Pyramimonadophyceae</taxon>
        <taxon>Pyramimonadales</taxon>
        <taxon>Pyramimonadaceae</taxon>
        <taxon>Cymbomonas</taxon>
    </lineage>
</organism>
<feature type="compositionally biased region" description="Low complexity" evidence="2">
    <location>
        <begin position="307"/>
        <end position="323"/>
    </location>
</feature>
<evidence type="ECO:0000313" key="4">
    <source>
        <dbReference type="Proteomes" id="UP001190700"/>
    </source>
</evidence>
<name>A0AAE0BX77_9CHLO</name>
<dbReference type="Proteomes" id="UP001190700">
    <property type="component" value="Unassembled WGS sequence"/>
</dbReference>
<reference evidence="3 4" key="1">
    <citation type="journal article" date="2015" name="Genome Biol. Evol.">
        <title>Comparative Genomics of a Bacterivorous Green Alga Reveals Evolutionary Causalities and Consequences of Phago-Mixotrophic Mode of Nutrition.</title>
        <authorList>
            <person name="Burns J.A."/>
            <person name="Paasch A."/>
            <person name="Narechania A."/>
            <person name="Kim E."/>
        </authorList>
    </citation>
    <scope>NUCLEOTIDE SEQUENCE [LARGE SCALE GENOMIC DNA]</scope>
    <source>
        <strain evidence="3 4">PLY_AMNH</strain>
    </source>
</reference>
<evidence type="ECO:0000256" key="1">
    <source>
        <dbReference type="SAM" id="Coils"/>
    </source>
</evidence>
<proteinExistence type="predicted"/>
<evidence type="ECO:0000256" key="2">
    <source>
        <dbReference type="SAM" id="MobiDB-lite"/>
    </source>
</evidence>
<accession>A0AAE0BX77</accession>
<keyword evidence="4" id="KW-1185">Reference proteome</keyword>
<dbReference type="AlphaFoldDB" id="A0AAE0BX77"/>
<dbReference type="EMBL" id="LGRX02031831">
    <property type="protein sequence ID" value="KAK3244457.1"/>
    <property type="molecule type" value="Genomic_DNA"/>
</dbReference>
<feature type="region of interest" description="Disordered" evidence="2">
    <location>
        <begin position="299"/>
        <end position="326"/>
    </location>
</feature>
<protein>
    <submittedName>
        <fullName evidence="3">Uncharacterized protein</fullName>
    </submittedName>
</protein>